<dbReference type="OrthoDB" id="555447at2"/>
<dbReference type="PATRIC" id="fig|765912.4.peg.2994"/>
<dbReference type="Gene3D" id="3.40.50.2000">
    <property type="entry name" value="Glycogen Phosphorylase B"/>
    <property type="match status" value="1"/>
</dbReference>
<evidence type="ECO:0000256" key="3">
    <source>
        <dbReference type="ARBA" id="ARBA00022824"/>
    </source>
</evidence>
<evidence type="ECO:0000256" key="5">
    <source>
        <dbReference type="ARBA" id="ARBA00023136"/>
    </source>
</evidence>
<dbReference type="KEGG" id="tmb:Thimo_3059"/>
<dbReference type="Pfam" id="PF08660">
    <property type="entry name" value="Alg14"/>
    <property type="match status" value="1"/>
</dbReference>
<dbReference type="PANTHER" id="PTHR12154">
    <property type="entry name" value="GLYCOSYL TRANSFERASE-RELATED"/>
    <property type="match status" value="1"/>
</dbReference>
<proteinExistence type="predicted"/>
<keyword evidence="4" id="KW-1133">Transmembrane helix</keyword>
<reference evidence="6 7" key="1">
    <citation type="submission" date="2011-09" db="EMBL/GenBank/DDBJ databases">
        <title>Complete sequence of chromosome of Thioflavicoccus mobilis 8321.</title>
        <authorList>
            <consortium name="US DOE Joint Genome Institute"/>
            <person name="Lucas S."/>
            <person name="Han J."/>
            <person name="Lapidus A."/>
            <person name="Cheng J.-F."/>
            <person name="Goodwin L."/>
            <person name="Pitluck S."/>
            <person name="Peters L."/>
            <person name="Ovchinnikova G."/>
            <person name="Lu M."/>
            <person name="Detter J.C."/>
            <person name="Han C."/>
            <person name="Tapia R."/>
            <person name="Land M."/>
            <person name="Hauser L."/>
            <person name="Kyrpides N."/>
            <person name="Ivanova N."/>
            <person name="Pagani I."/>
            <person name="Vogl K."/>
            <person name="Liu Z."/>
            <person name="Imhoff J."/>
            <person name="Thiel V."/>
            <person name="Frigaard N.-U."/>
            <person name="Bryant D."/>
            <person name="Woyke T."/>
        </authorList>
    </citation>
    <scope>NUCLEOTIDE SEQUENCE [LARGE SCALE GENOMIC DNA]</scope>
    <source>
        <strain evidence="6 7">8321</strain>
    </source>
</reference>
<organism evidence="6 7">
    <name type="scientific">Thioflavicoccus mobilis 8321</name>
    <dbReference type="NCBI Taxonomy" id="765912"/>
    <lineage>
        <taxon>Bacteria</taxon>
        <taxon>Pseudomonadati</taxon>
        <taxon>Pseudomonadota</taxon>
        <taxon>Gammaproteobacteria</taxon>
        <taxon>Chromatiales</taxon>
        <taxon>Chromatiaceae</taxon>
        <taxon>Thioflavicoccus</taxon>
    </lineage>
</organism>
<keyword evidence="3" id="KW-0256">Endoplasmic reticulum</keyword>
<keyword evidence="6" id="KW-0808">Transferase</keyword>
<dbReference type="eggNOG" id="COG0707">
    <property type="taxonomic scope" value="Bacteria"/>
</dbReference>
<name>L0H109_9GAMM</name>
<protein>
    <submittedName>
        <fullName evidence="6">UDP-N-acetylglucosamine:LPS N-acetylglucosamine transferase</fullName>
    </submittedName>
</protein>
<evidence type="ECO:0000313" key="6">
    <source>
        <dbReference type="EMBL" id="AGA91747.1"/>
    </source>
</evidence>
<comment type="subcellular location">
    <subcellularLocation>
        <location evidence="1">Endoplasmic reticulum membrane</location>
        <topology evidence="1">Single-pass membrane protein</topology>
    </subcellularLocation>
</comment>
<dbReference type="PANTHER" id="PTHR12154:SF4">
    <property type="entry name" value="UDP-N-ACETYLGLUCOSAMINE TRANSFERASE SUBUNIT ALG14 HOMOLOG"/>
    <property type="match status" value="1"/>
</dbReference>
<accession>L0H109</accession>
<dbReference type="HOGENOM" id="CLU_064541_3_0_6"/>
<keyword evidence="7" id="KW-1185">Reference proteome</keyword>
<evidence type="ECO:0000313" key="7">
    <source>
        <dbReference type="Proteomes" id="UP000010816"/>
    </source>
</evidence>
<dbReference type="RefSeq" id="WP_015281875.1">
    <property type="nucleotide sequence ID" value="NC_019940.1"/>
</dbReference>
<dbReference type="GO" id="GO:0006488">
    <property type="term" value="P:dolichol-linked oligosaccharide biosynthetic process"/>
    <property type="evidence" value="ECO:0007669"/>
    <property type="project" value="InterPro"/>
</dbReference>
<dbReference type="Proteomes" id="UP000010816">
    <property type="component" value="Chromosome"/>
</dbReference>
<dbReference type="AlphaFoldDB" id="L0H109"/>
<dbReference type="InterPro" id="IPR013969">
    <property type="entry name" value="Oligosacch_biosynth_Alg14"/>
</dbReference>
<dbReference type="EMBL" id="CP003051">
    <property type="protein sequence ID" value="AGA91747.1"/>
    <property type="molecule type" value="Genomic_DNA"/>
</dbReference>
<sequence>MKIVLLSSSSGGHWKQLMLVSAAFEGCVRHYATTEGGYRAGVEVERFTCLPEGSRWDKFGLVKMAWAAFRLVQRVKPDVVVSTGAAPGLAVVFFGKLLGARTIWIDSIANVERVSMSGRLCRPFADVWLTQWPHLAEQGGLDYQGSVL</sequence>
<evidence type="ECO:0000256" key="2">
    <source>
        <dbReference type="ARBA" id="ARBA00022692"/>
    </source>
</evidence>
<dbReference type="SUPFAM" id="SSF53756">
    <property type="entry name" value="UDP-Glycosyltransferase/glycogen phosphorylase"/>
    <property type="match status" value="1"/>
</dbReference>
<keyword evidence="5" id="KW-0472">Membrane</keyword>
<dbReference type="GO" id="GO:0004577">
    <property type="term" value="F:N-acetylglucosaminyldiphosphodolichol N-acetylglucosaminyltransferase activity"/>
    <property type="evidence" value="ECO:0007669"/>
    <property type="project" value="TreeGrafter"/>
</dbReference>
<keyword evidence="2" id="KW-0812">Transmembrane</keyword>
<gene>
    <name evidence="6" type="ORF">Thimo_3059</name>
</gene>
<evidence type="ECO:0000256" key="1">
    <source>
        <dbReference type="ARBA" id="ARBA00004389"/>
    </source>
</evidence>
<evidence type="ECO:0000256" key="4">
    <source>
        <dbReference type="ARBA" id="ARBA00022989"/>
    </source>
</evidence>
<dbReference type="STRING" id="765912.Thimo_3059"/>